<proteinExistence type="predicted"/>
<keyword evidence="1" id="KW-1133">Transmembrane helix</keyword>
<accession>A0A8B0RJ32</accession>
<evidence type="ECO:0000313" key="2">
    <source>
        <dbReference type="EMBL" id="QTW97799.1"/>
    </source>
</evidence>
<keyword evidence="1" id="KW-0472">Membrane</keyword>
<feature type="transmembrane region" description="Helical" evidence="1">
    <location>
        <begin position="623"/>
        <end position="647"/>
    </location>
</feature>
<reference evidence="2" key="1">
    <citation type="submission" date="2021-01" db="EMBL/GenBank/DDBJ databases">
        <authorList>
            <person name="Kang Y."/>
        </authorList>
    </citation>
    <scope>NUCLEOTIDE SEQUENCE</scope>
    <source>
        <strain evidence="2">YC066</strain>
    </source>
</reference>
<organism evidence="2">
    <name type="scientific">Riboviria sp</name>
    <dbReference type="NCBI Taxonomy" id="2585031"/>
    <lineage>
        <taxon>Viruses</taxon>
        <taxon>Riboviria</taxon>
    </lineage>
</organism>
<feature type="transmembrane region" description="Helical" evidence="1">
    <location>
        <begin position="1157"/>
        <end position="1175"/>
    </location>
</feature>
<sequence>MQLILTLTFSLTLIAMTTAQLREIFPRYDVARGNFEDDALANLYDRGALTNSADINSTCDSYGCSTEFSHTFNFNAQRASGTKLTLTNNGLQNSTIVISVAEARYSVSLQYLYTIYPAYMFAGWASYNYEENNYNQCKVKYDWRDQVNARFEKLEDYVDNYRRYQIVGSDWLRVDYAAWGSVATKVCNHYWATTFTLCQRKTLVADFGEGIAVFKIAPETTLTMILNIAINDDVKNIEVQPSIDVPTEITLGDLTLSISPAGTIISPLANNYYLAHFQRKEMFDTISGAKWYKANSVPTISSISETITKYHSPNLFPMNAYKPDSETLQQFYFDKMLLQGVNVVKCGSSFEQEANAKNSVQRRLSKLRAEAAAEPSTTKMDSIISYLPTLSNTNPPQTKTYFNDPYDPYDNTSISTRRDSDCCIPITTESRSYITTLLKSFDLVSDIDGQYEVDTPSSITQFPGYAYPNAITMIANNLMKVSLSAVLSSQSMRIPYSAADGLVADVSIPIMQITTSSAGSYFNYEINYVGTANLIPVSARHINLLKRTISVTSTGTYSGTIAFVSPPDPSVDLTVCFGSNSVCIKPKVTNFLTPPQGAVQDPDTTTCSGVPPSFFSIIITNSGLLAISIIMIIVDIILGIVILILLIRIVPKTFMLFLLLFSTKTNALSYTAPPISNLTLLDNPALDNARLIYSSGISYSTKCETQSCSEYKYQSSSPKPVEYTPDAKMNVYLNNYAKLFAICHNFAHDTGQRLPYNTVPTPNIDLPKSWFYTIYDTVDSKPFVLSLPPYLPSTRGNYVTDRGLFSPIVSGYATRTEDNTYANITRIQPSFQSKFLLYDFYNTIYGGFMQPYSSLIVASQTDTTKCSNGEFTRLYMMVPSTLISNFTTPIIISDIDLKVAASTYRAIDLISRAPITYGSLALTLRNIYSGTIEANTFICNTPQSTLYRATVVLSCNGVCQTSNTTRMLSRSVTRADRTIIDDIAFYTTNAYYTRQGLYVPSLVGPIEITPYSSGSCTVGYDSNGGLLMIDYEDVNVEHVDYRIDLQSFKVSYSPNKVFIKPSPSACTGRTFVSDTNALLTCDSDCCLTTFDNYKQFTIMNAGDVVKFPQSSDALTLTQYFPSGNQRNVFCPASGCSYATMLDVYNCALKHHAASTVFLFYFVPIFLGVLIVVYLCRQVIKGFLYGFRNLKFLNPAFYADKIYNPSVAAVSQIRNSTLRRVKRITSNKDA</sequence>
<dbReference type="EMBL" id="MW452293">
    <property type="protein sequence ID" value="QTW97799.1"/>
    <property type="molecule type" value="Genomic_RNA"/>
</dbReference>
<name>A0A8B0RJ32_9VIRU</name>
<feature type="transmembrane region" description="Helical" evidence="1">
    <location>
        <begin position="654"/>
        <end position="672"/>
    </location>
</feature>
<protein>
    <submittedName>
        <fullName evidence="2">Putative glycoprotein</fullName>
    </submittedName>
</protein>
<evidence type="ECO:0000256" key="1">
    <source>
        <dbReference type="SAM" id="Phobius"/>
    </source>
</evidence>
<keyword evidence="1" id="KW-0812">Transmembrane</keyword>